<evidence type="ECO:0000256" key="2">
    <source>
        <dbReference type="ARBA" id="ARBA00005183"/>
    </source>
</evidence>
<dbReference type="PANTHER" id="PTHR48080">
    <property type="entry name" value="D-GALACTONATE DEHYDRATASE-RELATED"/>
    <property type="match status" value="1"/>
</dbReference>
<proteinExistence type="predicted"/>
<dbReference type="Gene3D" id="3.30.390.10">
    <property type="entry name" value="Enolase-like, N-terminal domain"/>
    <property type="match status" value="1"/>
</dbReference>
<dbReference type="Proteomes" id="UP000323537">
    <property type="component" value="Unassembled WGS sequence"/>
</dbReference>
<dbReference type="SMART" id="SM00922">
    <property type="entry name" value="MR_MLE"/>
    <property type="match status" value="1"/>
</dbReference>
<dbReference type="InterPro" id="IPR013342">
    <property type="entry name" value="Mandelate_racemase_C"/>
</dbReference>
<gene>
    <name evidence="5" type="ORF">SAMN04488066_11182</name>
</gene>
<dbReference type="InterPro" id="IPR029065">
    <property type="entry name" value="Enolase_C-like"/>
</dbReference>
<dbReference type="CDD" id="cd03316">
    <property type="entry name" value="MR_like"/>
    <property type="match status" value="1"/>
</dbReference>
<organism evidence="5 6">
    <name type="scientific">Halorubrum aquaticum</name>
    <dbReference type="NCBI Taxonomy" id="387340"/>
    <lineage>
        <taxon>Archaea</taxon>
        <taxon>Methanobacteriati</taxon>
        <taxon>Methanobacteriota</taxon>
        <taxon>Stenosarchaea group</taxon>
        <taxon>Halobacteria</taxon>
        <taxon>Halobacteriales</taxon>
        <taxon>Haloferacaceae</taxon>
        <taxon>Halorubrum</taxon>
    </lineage>
</organism>
<feature type="domain" description="Mandelate racemase/muconate lactonizing enzyme C-terminal" evidence="4">
    <location>
        <begin position="145"/>
        <end position="243"/>
    </location>
</feature>
<dbReference type="EMBL" id="FOPZ01000011">
    <property type="protein sequence ID" value="SFH60054.1"/>
    <property type="molecule type" value="Genomic_DNA"/>
</dbReference>
<dbReference type="InterPro" id="IPR029017">
    <property type="entry name" value="Enolase-like_N"/>
</dbReference>
<dbReference type="InterPro" id="IPR013341">
    <property type="entry name" value="Mandelate_racemase_N_dom"/>
</dbReference>
<dbReference type="Pfam" id="PF13378">
    <property type="entry name" value="MR_MLE_C"/>
    <property type="match status" value="1"/>
</dbReference>
<dbReference type="Gene3D" id="3.20.20.120">
    <property type="entry name" value="Enolase-like C-terminal domain"/>
    <property type="match status" value="1"/>
</dbReference>
<name>A0A1I3BCP0_9EURY</name>
<sequence length="371" mass="40148">MRIASLEAVPVSIDVKPLGDGLGVAPYVAGYTVVESAERLVIRLETEDGTVGWGETVTNPSPSVAVDLVEDVIAEEVVGRSVWEIERVVDAFEYPYMRITPLVSGVEMAMLDALGKCFDAPLHQLLGGKVTDSVPVAFCLGILDPEESAEQAAAALDRGFDVLKTKGGLDADEDVARMRAMHEATDGRLDLRLDANQTWGFEEAVRVGARLEDAGVYPQYLEQPIRIDTAGSYARLRNRLRTPIAVNEDAYFPYNLYELLKRDAIDVAVLDLIPAGGVMATKQLAGLAAESGVSLSHHSSFEFGIKTAAVLHLVASTPEFTLAPDRVNYALEDDVIADRFEVVDGEMTVPTEPGLGVDVDEEKVAEHRIPI</sequence>
<dbReference type="GO" id="GO:0008872">
    <property type="term" value="F:glucarate dehydratase activity"/>
    <property type="evidence" value="ECO:0007669"/>
    <property type="project" value="UniProtKB-EC"/>
</dbReference>
<dbReference type="EC" id="4.2.1.40" evidence="3"/>
<dbReference type="Pfam" id="PF02746">
    <property type="entry name" value="MR_MLE_N"/>
    <property type="match status" value="1"/>
</dbReference>
<evidence type="ECO:0000256" key="3">
    <source>
        <dbReference type="ARBA" id="ARBA00011973"/>
    </source>
</evidence>
<dbReference type="PANTHER" id="PTHR48080:SF4">
    <property type="entry name" value="GLUCARATE DEHYDRATASE"/>
    <property type="match status" value="1"/>
</dbReference>
<evidence type="ECO:0000259" key="4">
    <source>
        <dbReference type="SMART" id="SM00922"/>
    </source>
</evidence>
<dbReference type="AlphaFoldDB" id="A0A1I3BCP0"/>
<dbReference type="InterPro" id="IPR036849">
    <property type="entry name" value="Enolase-like_C_sf"/>
</dbReference>
<evidence type="ECO:0000313" key="6">
    <source>
        <dbReference type="Proteomes" id="UP000323537"/>
    </source>
</evidence>
<evidence type="ECO:0000313" key="5">
    <source>
        <dbReference type="EMBL" id="SFH60054.1"/>
    </source>
</evidence>
<protein>
    <recommendedName>
        <fullName evidence="3">glucarate dehydratase</fullName>
        <ecNumber evidence="3">4.2.1.40</ecNumber>
    </recommendedName>
</protein>
<dbReference type="SUPFAM" id="SSF51604">
    <property type="entry name" value="Enolase C-terminal domain-like"/>
    <property type="match status" value="1"/>
</dbReference>
<comment type="pathway">
    <text evidence="2">Carbohydrate acid metabolism; D-glucarate degradation; 2,5-dioxopentanoate from D-glucarate: step 1/2.</text>
</comment>
<evidence type="ECO:0000256" key="1">
    <source>
        <dbReference type="ARBA" id="ARBA00001426"/>
    </source>
</evidence>
<keyword evidence="6" id="KW-1185">Reference proteome</keyword>
<dbReference type="RefSeq" id="WP_188127923.1">
    <property type="nucleotide sequence ID" value="NZ_BAAADP010000001.1"/>
</dbReference>
<accession>A0A1I3BCP0</accession>
<dbReference type="SUPFAM" id="SSF54826">
    <property type="entry name" value="Enolase N-terminal domain-like"/>
    <property type="match status" value="1"/>
</dbReference>
<dbReference type="SFLD" id="SFLDS00001">
    <property type="entry name" value="Enolase"/>
    <property type="match status" value="1"/>
</dbReference>
<dbReference type="InterPro" id="IPR034593">
    <property type="entry name" value="DgoD-like"/>
</dbReference>
<comment type="catalytic activity">
    <reaction evidence="1">
        <text>D-glucarate = 5-dehydro-4-deoxy-D-glucarate + H2O</text>
        <dbReference type="Rhea" id="RHEA:14573"/>
        <dbReference type="ChEBI" id="CHEBI:15377"/>
        <dbReference type="ChEBI" id="CHEBI:30612"/>
        <dbReference type="ChEBI" id="CHEBI:42819"/>
        <dbReference type="EC" id="4.2.1.40"/>
    </reaction>
</comment>
<reference evidence="5 6" key="1">
    <citation type="submission" date="2016-10" db="EMBL/GenBank/DDBJ databases">
        <authorList>
            <person name="Varghese N."/>
            <person name="Submissions S."/>
        </authorList>
    </citation>
    <scope>NUCLEOTIDE SEQUENCE [LARGE SCALE GENOMIC DNA]</scope>
    <source>
        <strain evidence="5 6">CGMCC 1.6377</strain>
    </source>
</reference>
<dbReference type="OrthoDB" id="42605at2157"/>